<sequence>MSVFRWKSFERREWRKCWDSTEVFFRYICLCLQDRNKVSDFVRRRSTLREKGGRQTKGKGSSGVLSRRVQFWGGGLTQKHATVVRGLARRVSVGQPRGRGKVSAQSTTQNIRTRSLGTGIALSCTSGSAETHHLLPLGSRTRFRGSYEDGHTLRDYWGSRERRRVVWRSKERLRCSVTRRDHSRKEHSQVNVGAACTGIARRTGYRVEVNAGIAVLTRPGIVELRQTVSSWHEGPQGESNPHRFGGTARGRRAGGTRTVVKIYALIVRRKRLHAGHSAVTTRNLLTSGLPCSTRSRLGVVARAREETSLSGSGSTYRGKRTVASVPTGDLAQRKEKPHVRGSRAAETVAQDAARSDDEALLEVGVATDCLVNPNDSAVGAARGFFSIIGGGGVLSTRKGVVRCQCGRLREKRTADCDGKSLRVTRSISSASKVAWVFRTVTVDAGHVRAAGGRRERGKRNDVKVHVRSAVRPTVGNFWSSASLVLPTVWVVRIV</sequence>
<evidence type="ECO:0000256" key="1">
    <source>
        <dbReference type="SAM" id="MobiDB-lite"/>
    </source>
</evidence>
<keyword evidence="3" id="KW-1185">Reference proteome</keyword>
<evidence type="ECO:0000313" key="3">
    <source>
        <dbReference type="Proteomes" id="UP000887116"/>
    </source>
</evidence>
<dbReference type="AlphaFoldDB" id="A0A8X6LRU0"/>
<name>A0A8X6LRU0_TRICU</name>
<feature type="region of interest" description="Disordered" evidence="1">
    <location>
        <begin position="230"/>
        <end position="251"/>
    </location>
</feature>
<reference evidence="2" key="1">
    <citation type="submission" date="2020-07" db="EMBL/GenBank/DDBJ databases">
        <title>Multicomponent nature underlies the extraordinary mechanical properties of spider dragline silk.</title>
        <authorList>
            <person name="Kono N."/>
            <person name="Nakamura H."/>
            <person name="Mori M."/>
            <person name="Yoshida Y."/>
            <person name="Ohtoshi R."/>
            <person name="Malay A.D."/>
            <person name="Moran D.A.P."/>
            <person name="Tomita M."/>
            <person name="Numata K."/>
            <person name="Arakawa K."/>
        </authorList>
    </citation>
    <scope>NUCLEOTIDE SEQUENCE</scope>
</reference>
<proteinExistence type="predicted"/>
<gene>
    <name evidence="2" type="ORF">TNCT_557462</name>
</gene>
<dbReference type="EMBL" id="BMAO01007768">
    <property type="protein sequence ID" value="GFR18352.1"/>
    <property type="molecule type" value="Genomic_DNA"/>
</dbReference>
<dbReference type="Proteomes" id="UP000887116">
    <property type="component" value="Unassembled WGS sequence"/>
</dbReference>
<evidence type="ECO:0000313" key="2">
    <source>
        <dbReference type="EMBL" id="GFR18352.1"/>
    </source>
</evidence>
<protein>
    <submittedName>
        <fullName evidence="2">Uncharacterized protein</fullName>
    </submittedName>
</protein>
<comment type="caution">
    <text evidence="2">The sequence shown here is derived from an EMBL/GenBank/DDBJ whole genome shotgun (WGS) entry which is preliminary data.</text>
</comment>
<accession>A0A8X6LRU0</accession>
<organism evidence="2 3">
    <name type="scientific">Trichonephila clavata</name>
    <name type="common">Joro spider</name>
    <name type="synonym">Nephila clavata</name>
    <dbReference type="NCBI Taxonomy" id="2740835"/>
    <lineage>
        <taxon>Eukaryota</taxon>
        <taxon>Metazoa</taxon>
        <taxon>Ecdysozoa</taxon>
        <taxon>Arthropoda</taxon>
        <taxon>Chelicerata</taxon>
        <taxon>Arachnida</taxon>
        <taxon>Araneae</taxon>
        <taxon>Araneomorphae</taxon>
        <taxon>Entelegynae</taxon>
        <taxon>Araneoidea</taxon>
        <taxon>Nephilidae</taxon>
        <taxon>Trichonephila</taxon>
    </lineage>
</organism>